<organism evidence="2 3">
    <name type="scientific">Ceratopteris richardii</name>
    <name type="common">Triangle waterfern</name>
    <dbReference type="NCBI Taxonomy" id="49495"/>
    <lineage>
        <taxon>Eukaryota</taxon>
        <taxon>Viridiplantae</taxon>
        <taxon>Streptophyta</taxon>
        <taxon>Embryophyta</taxon>
        <taxon>Tracheophyta</taxon>
        <taxon>Polypodiopsida</taxon>
        <taxon>Polypodiidae</taxon>
        <taxon>Polypodiales</taxon>
        <taxon>Pteridineae</taxon>
        <taxon>Pteridaceae</taxon>
        <taxon>Parkerioideae</taxon>
        <taxon>Ceratopteris</taxon>
    </lineage>
</organism>
<feature type="region of interest" description="Disordered" evidence="1">
    <location>
        <begin position="1"/>
        <end position="109"/>
    </location>
</feature>
<keyword evidence="3" id="KW-1185">Reference proteome</keyword>
<dbReference type="AlphaFoldDB" id="A0A8T2TEJ6"/>
<dbReference type="EMBL" id="CM035418">
    <property type="protein sequence ID" value="KAH7420972.1"/>
    <property type="molecule type" value="Genomic_DNA"/>
</dbReference>
<protein>
    <submittedName>
        <fullName evidence="2">Uncharacterized protein</fullName>
    </submittedName>
</protein>
<accession>A0A8T2TEJ6</accession>
<feature type="compositionally biased region" description="Basic and acidic residues" evidence="1">
    <location>
        <begin position="9"/>
        <end position="24"/>
    </location>
</feature>
<dbReference type="EMBL" id="CM035418">
    <property type="protein sequence ID" value="KAH7420973.1"/>
    <property type="molecule type" value="Genomic_DNA"/>
</dbReference>
<evidence type="ECO:0000256" key="1">
    <source>
        <dbReference type="SAM" id="MobiDB-lite"/>
    </source>
</evidence>
<dbReference type="EMBL" id="CM035418">
    <property type="protein sequence ID" value="KAH7420974.1"/>
    <property type="molecule type" value="Genomic_DNA"/>
</dbReference>
<name>A0A8T2TEJ6_CERRI</name>
<gene>
    <name evidence="2" type="ORF">KP509_13G033900</name>
</gene>
<dbReference type="OrthoDB" id="10499849at2759"/>
<evidence type="ECO:0000313" key="2">
    <source>
        <dbReference type="EMBL" id="KAH7420972.1"/>
    </source>
</evidence>
<comment type="caution">
    <text evidence="2">The sequence shown here is derived from an EMBL/GenBank/DDBJ whole genome shotgun (WGS) entry which is preliminary data.</text>
</comment>
<evidence type="ECO:0000313" key="3">
    <source>
        <dbReference type="Proteomes" id="UP000825935"/>
    </source>
</evidence>
<feature type="compositionally biased region" description="Polar residues" evidence="1">
    <location>
        <begin position="27"/>
        <end position="36"/>
    </location>
</feature>
<feature type="compositionally biased region" description="Basic and acidic residues" evidence="1">
    <location>
        <begin position="55"/>
        <end position="70"/>
    </location>
</feature>
<dbReference type="Proteomes" id="UP000825935">
    <property type="component" value="Chromosome 13"/>
</dbReference>
<sequence>MSGKDEGEESGKDEGEKMITDEKPTLSPVSITSRGFSGTPKFSDFVRSSPTGKSSDTKNSSDDPKGEGKGTKPSGTNQRGIIDDYVFDNHPSDHEIDTSAIDEELDSPDGLVERITGKISSVKQEIKEFAHEVKEFIDRSMNR</sequence>
<reference evidence="2" key="1">
    <citation type="submission" date="2021-08" db="EMBL/GenBank/DDBJ databases">
        <title>WGS assembly of Ceratopteris richardii.</title>
        <authorList>
            <person name="Marchant D.B."/>
            <person name="Chen G."/>
            <person name="Jenkins J."/>
            <person name="Shu S."/>
            <person name="Leebens-Mack J."/>
            <person name="Grimwood J."/>
            <person name="Schmutz J."/>
            <person name="Soltis P."/>
            <person name="Soltis D."/>
            <person name="Chen Z.-H."/>
        </authorList>
    </citation>
    <scope>NUCLEOTIDE SEQUENCE</scope>
    <source>
        <strain evidence="2">Whitten #5841</strain>
        <tissue evidence="2">Leaf</tissue>
    </source>
</reference>
<proteinExistence type="predicted"/>